<dbReference type="EMBL" id="CAWUPB010001173">
    <property type="protein sequence ID" value="CAK7346759.1"/>
    <property type="molecule type" value="Genomic_DNA"/>
</dbReference>
<feature type="compositionally biased region" description="Basic and acidic residues" evidence="1">
    <location>
        <begin position="2263"/>
        <end position="2277"/>
    </location>
</feature>
<feature type="compositionally biased region" description="Polar residues" evidence="1">
    <location>
        <begin position="1773"/>
        <end position="1791"/>
    </location>
</feature>
<proteinExistence type="predicted"/>
<evidence type="ECO:0008006" key="4">
    <source>
        <dbReference type="Google" id="ProtNLM"/>
    </source>
</evidence>
<feature type="compositionally biased region" description="Low complexity" evidence="1">
    <location>
        <begin position="905"/>
        <end position="914"/>
    </location>
</feature>
<feature type="compositionally biased region" description="Basic residues" evidence="1">
    <location>
        <begin position="195"/>
        <end position="205"/>
    </location>
</feature>
<feature type="region of interest" description="Disordered" evidence="1">
    <location>
        <begin position="248"/>
        <end position="282"/>
    </location>
</feature>
<reference evidence="2 3" key="1">
    <citation type="submission" date="2024-01" db="EMBL/GenBank/DDBJ databases">
        <authorList>
            <person name="Waweru B."/>
        </authorList>
    </citation>
    <scope>NUCLEOTIDE SEQUENCE [LARGE SCALE GENOMIC DNA]</scope>
</reference>
<feature type="region of interest" description="Disordered" evidence="1">
    <location>
        <begin position="2302"/>
        <end position="2340"/>
    </location>
</feature>
<feature type="region of interest" description="Disordered" evidence="1">
    <location>
        <begin position="2568"/>
        <end position="2590"/>
    </location>
</feature>
<comment type="caution">
    <text evidence="2">The sequence shown here is derived from an EMBL/GenBank/DDBJ whole genome shotgun (WGS) entry which is preliminary data.</text>
</comment>
<feature type="region of interest" description="Disordered" evidence="1">
    <location>
        <begin position="2263"/>
        <end position="2285"/>
    </location>
</feature>
<feature type="region of interest" description="Disordered" evidence="1">
    <location>
        <begin position="189"/>
        <end position="217"/>
    </location>
</feature>
<feature type="compositionally biased region" description="Basic and acidic residues" evidence="1">
    <location>
        <begin position="2119"/>
        <end position="2135"/>
    </location>
</feature>
<organism evidence="2 3">
    <name type="scientific">Dovyalis caffra</name>
    <dbReference type="NCBI Taxonomy" id="77055"/>
    <lineage>
        <taxon>Eukaryota</taxon>
        <taxon>Viridiplantae</taxon>
        <taxon>Streptophyta</taxon>
        <taxon>Embryophyta</taxon>
        <taxon>Tracheophyta</taxon>
        <taxon>Spermatophyta</taxon>
        <taxon>Magnoliopsida</taxon>
        <taxon>eudicotyledons</taxon>
        <taxon>Gunneridae</taxon>
        <taxon>Pentapetalae</taxon>
        <taxon>rosids</taxon>
        <taxon>fabids</taxon>
        <taxon>Malpighiales</taxon>
        <taxon>Salicaceae</taxon>
        <taxon>Flacourtieae</taxon>
        <taxon>Dovyalis</taxon>
    </lineage>
</organism>
<feature type="region of interest" description="Disordered" evidence="1">
    <location>
        <begin position="91"/>
        <end position="115"/>
    </location>
</feature>
<feature type="region of interest" description="Disordered" evidence="1">
    <location>
        <begin position="664"/>
        <end position="696"/>
    </location>
</feature>
<name>A0AAV1SA21_9ROSI</name>
<protein>
    <recommendedName>
        <fullName evidence="4">SAP domain-containing protein</fullName>
    </recommendedName>
</protein>
<gene>
    <name evidence="2" type="ORF">DCAF_LOCUS19437</name>
</gene>
<feature type="compositionally biased region" description="Polar residues" evidence="1">
    <location>
        <begin position="2577"/>
        <end position="2588"/>
    </location>
</feature>
<feature type="compositionally biased region" description="Basic residues" evidence="1">
    <location>
        <begin position="359"/>
        <end position="369"/>
    </location>
</feature>
<evidence type="ECO:0000313" key="3">
    <source>
        <dbReference type="Proteomes" id="UP001314170"/>
    </source>
</evidence>
<feature type="compositionally biased region" description="Polar residues" evidence="1">
    <location>
        <begin position="2312"/>
        <end position="2323"/>
    </location>
</feature>
<feature type="region of interest" description="Disordered" evidence="1">
    <location>
        <begin position="1768"/>
        <end position="1813"/>
    </location>
</feature>
<evidence type="ECO:0000256" key="1">
    <source>
        <dbReference type="SAM" id="MobiDB-lite"/>
    </source>
</evidence>
<evidence type="ECO:0000313" key="2">
    <source>
        <dbReference type="EMBL" id="CAK7346759.1"/>
    </source>
</evidence>
<feature type="region of interest" description="Disordered" evidence="1">
    <location>
        <begin position="351"/>
        <end position="379"/>
    </location>
</feature>
<feature type="region of interest" description="Disordered" evidence="1">
    <location>
        <begin position="2694"/>
        <end position="2723"/>
    </location>
</feature>
<feature type="region of interest" description="Disordered" evidence="1">
    <location>
        <begin position="1388"/>
        <end position="1413"/>
    </location>
</feature>
<feature type="region of interest" description="Disordered" evidence="1">
    <location>
        <begin position="2106"/>
        <end position="2135"/>
    </location>
</feature>
<keyword evidence="3" id="KW-1185">Reference proteome</keyword>
<feature type="region of interest" description="Disordered" evidence="1">
    <location>
        <begin position="893"/>
        <end position="914"/>
    </location>
</feature>
<dbReference type="Proteomes" id="UP001314170">
    <property type="component" value="Unassembled WGS sequence"/>
</dbReference>
<feature type="region of interest" description="Disordered" evidence="1">
    <location>
        <begin position="49"/>
        <end position="77"/>
    </location>
</feature>
<feature type="compositionally biased region" description="Polar residues" evidence="1">
    <location>
        <begin position="668"/>
        <end position="686"/>
    </location>
</feature>
<sequence>MEEGEMDFHGMKRKQLQALCKKHGILANKSNAEMADLLTLTLKANENPITEGHGELPNKNDSMNVPKKSKKVRFSPDVETREYEPSVYKRKKRRSMVNSEKVNGSPPRARSRVRRTVERNAEEVVLPVVGKKRGSGGEKKGSLGVENVDATLVTKDGGPQLVMGGDKLRRHLRSREVVIERNVEGGAGDLVASRKNSKRGMSRKRGNSEGSNGNALLDEVSVENVSAKDDAKPAKKVRFSPDVETREYEPSVYKGKKRSMVNSETVNGSPPRARSRERRTVEKKVDEVVLPVVGKKRGSRGEKKGSLGVENVVSTLVTEDGGPQLVKGGDKLRRQLRGRQVLIGRNVEGGEGDLVASRKNSKRGISRKRGNNEGSNGNALLDEVSVENVSAKDDAKPANIPLRPRRNARKNETTSLLTVELGETEFVGRTTRSRAKSENNTSSVTENKAETFEVQDECQKVLQIEESLKGVGSYALRRKSFVPQKGVAEEILTEEGVEARKGDGRSRRNARKKEGAALLSGDFGKTEIVGRITRSRCSTLGENTSSVTTNKSETIEIQDEREKVLQLEEPSKGLGRSTLRRKSMVPQKGVAVESVSGEGLESIKDVRPSKRNTVKATDSKPIIEVVVSRRTRFGAQVAGNNCAVESADEDTKDNKEQNRAVQLEESLKAQSRNVSRQKSVTAQNGKVESEGPDVNSEIRKLSRNAVLKAVNEVEASVQPRGKPEKALVPIGHLRRSRRNTVLSSSTFATDELGIVEAAGKVGQQKQKRNPMLGEDASPVAGKCLVDTPSRQAAQHASKSDLVGSTVPGKIVEKKQQSISALPVIVQAAMFTEETQIEHTRLTLSEVTGDKVNFSLNCGEEVSKTYDKRSDSKPSEMRRTSFSEVSAVFSDFQEGGVDPETNLQETSSPTSTSTSLTLLSASANQEMPENASQPAVINDEADIVVSDKEKLVADVIPDVGADDLSCRSTEGGADFVNGNSDELGVAELQTNASDTLSLASGFSSANKSDFSGLEKGLERKELGEDIHLESGDANDGLTEIDRTSALDDGVCDLEKAGLNVTIKRKEHEEAPCDDRASPAAGEGMVSLSSEINLLEDGDVLLTQAAEEEQNFISERNSGYVSRVSGVCDLEKAGLDVTTNTNEHEEAPCVDRASLSAGEGMVSLSSEIDLQEDGEVLYTQAAEEKQNFISERNSANVSQVSGGACTHDLLDGEGTCLSAPEEGTNGSENGSAATVPLQFTVIGKRRLSFSAGDSSLDRNIRHHDEKACEDEKHVLNLEKKEATADAQPQSSLKELQDKEKDSFAVTPDNCIAEVTGETEVTIRGDSGKPSTRVNSLLMLSEEFSGYKEMIEKRNCRLDATIDVPISKFHGAAMDMVSGRNMDRESDVEKFETKEEESGCAVTTEHGDDSGSQKVSTKVDANVDSGFTHIISEEREGSEGKTVDMMGHSNDFHISSIEMVSDKNMTRNPCDHVVGKETAKGALLFEHCDHRGSEEVAANLNGIADASLTPTIEKCENKEEESGCAVTTEHGDDSGSQKVSAKVDANADSGFTHVISEEREGSEGKTVDMMGHSNDFHISSKEMVSGKKMTRNLCDHVVGKETAKGALLFELCDHRSSKEVAANLNGIADGSLTPTIENCETKEEESGCAVTTEHGDDSGSQKVSAKVDANADSGFTHIISEEREGSEGKTVDMMDHSNDFHISSKEMVSGKNMTRDLCDHVVGKETAKGALLFELCDHRSSEEVATNLNGIADASLNPNIYKEIEISRGKNVGWGENSSNSRKRTNMWTDQETVSVGDDSNADTASADIEDRDDTSDGVMDAELELGVEAGKFDNLEELNALERERSASIAIENRNSMDVIAAFTKENVVKLEDDLKLKHCNIDDEKEYSIVALPQVTPKGMTEHSVEEELHEINEGCEVVPNDSSKKIEVEADEARSVAIGGKICFVKVEDCNNWTERTAISPRILESSRKKAKQTSSEQKLLAGLSSGTFRMGSSTDAVSELNVLLSHGEKYKSHPISNEAGGKAMAASDKGSDASAFTDWEVNLIQGNREQDQFLFTDWEANSIQESDGEGLIDNLISNNSEHAARVEKNVEEVLFTDREMNLIQGSGEQDQAEESDEVASRDNLKSNDPLDEHAADDAIRDLKADDISYPDIQETCETGLGAIDNVGIAAAEKMDILEEVGIRGTSQPVIPAEASLETAKGTLQKAFLSCSKPDESTSSEQLVFDGTSCGLPETISVGSVVRENGPVAYEGGFVPQLYSNDMHSHGGGETTCDHRGSNPPEQGEFHQTDYEVLIAHTVGAEEAREPLNDATGDTSLESNPTDPQEVAIKDANEPPDAGNEPALMVGLDCVPQNQQSCQCEREEHPIGTEAAAHCLHKLDDGVFSEEIVDFGNGLVTSLINYQRDVDSSAGSSVSASQHHITENDPWELNLFFGENEQYENQTSDGWFLNSNLRNKDARMVEANIVGTEQAAIQVGEEQHGQLAQVMDEQIEEAKHTFFAVSDEPLFEDAEASKKQDCVPLEVDSIQDCINCENYENKSGNTEHSDSPAEKEILIDVAEFNACHNAVSSEQRVERNPSYSKQHNNGNLSVEDAGITTDLSVDVPSKPDVDILDQSFAITNSAVGQDIAVGDDETRQLKLPLPQKTTSYAKEEESHSSDAKRLNTSLLKRKISKTGFVQATPQKMVTCTDMKENLTSNKGEQHGHMTAPNAISKRRALENLRNN</sequence>
<accession>A0AAV1SA21</accession>